<evidence type="ECO:0000256" key="1">
    <source>
        <dbReference type="SAM" id="MobiDB-lite"/>
    </source>
</evidence>
<dbReference type="InParanoid" id="C1G5J8"/>
<reference evidence="2 3" key="1">
    <citation type="journal article" date="2011" name="PLoS Genet.">
        <title>Comparative genomic analysis of human fungal pathogens causing paracoccidioidomycosis.</title>
        <authorList>
            <person name="Desjardins C.A."/>
            <person name="Champion M.D."/>
            <person name="Holder J.W."/>
            <person name="Muszewska A."/>
            <person name="Goldberg J."/>
            <person name="Bailao A.M."/>
            <person name="Brigido M.M."/>
            <person name="Ferreira M.E."/>
            <person name="Garcia A.M."/>
            <person name="Grynberg M."/>
            <person name="Gujja S."/>
            <person name="Heiman D.I."/>
            <person name="Henn M.R."/>
            <person name="Kodira C.D."/>
            <person name="Leon-Narvaez H."/>
            <person name="Longo L.V."/>
            <person name="Ma L.J."/>
            <person name="Malavazi I."/>
            <person name="Matsuo A.L."/>
            <person name="Morais F.V."/>
            <person name="Pereira M."/>
            <person name="Rodriguez-Brito S."/>
            <person name="Sakthikumar S."/>
            <person name="Salem-Izacc S.M."/>
            <person name="Sykes S.M."/>
            <person name="Teixeira M.M."/>
            <person name="Vallejo M.C."/>
            <person name="Walter M.E."/>
            <person name="Yandava C."/>
            <person name="Young S."/>
            <person name="Zeng Q."/>
            <person name="Zucker J."/>
            <person name="Felipe M.S."/>
            <person name="Goldman G.H."/>
            <person name="Haas B.J."/>
            <person name="McEwen J.G."/>
            <person name="Nino-Vega G."/>
            <person name="Puccia R."/>
            <person name="San-Blas G."/>
            <person name="Soares C.M."/>
            <person name="Birren B.W."/>
            <person name="Cuomo C.A."/>
        </authorList>
    </citation>
    <scope>NUCLEOTIDE SEQUENCE [LARGE SCALE GENOMIC DNA]</scope>
    <source>
        <strain evidence="2 3">Pb18</strain>
    </source>
</reference>
<keyword evidence="3" id="KW-1185">Reference proteome</keyword>
<dbReference type="RefSeq" id="XP_010757995.1">
    <property type="nucleotide sequence ID" value="XM_010759693.1"/>
</dbReference>
<proteinExistence type="predicted"/>
<feature type="region of interest" description="Disordered" evidence="1">
    <location>
        <begin position="1"/>
        <end position="63"/>
    </location>
</feature>
<name>C1G5J8_PARBD</name>
<feature type="compositionally biased region" description="Basic residues" evidence="1">
    <location>
        <begin position="1"/>
        <end position="17"/>
    </location>
</feature>
<evidence type="ECO:0000313" key="2">
    <source>
        <dbReference type="EMBL" id="EEH46355.2"/>
    </source>
</evidence>
<accession>C1G5J8</accession>
<dbReference type="GeneID" id="22581929"/>
<dbReference type="AlphaFoldDB" id="C1G5J8"/>
<protein>
    <submittedName>
        <fullName evidence="2">Uncharacterized protein</fullName>
    </submittedName>
</protein>
<dbReference type="HOGENOM" id="CLU_164912_0_0_1"/>
<dbReference type="KEGG" id="pbn:PADG_02453"/>
<gene>
    <name evidence="2" type="ORF">PADG_02453</name>
</gene>
<organism evidence="2 3">
    <name type="scientific">Paracoccidioides brasiliensis (strain Pb18)</name>
    <dbReference type="NCBI Taxonomy" id="502780"/>
    <lineage>
        <taxon>Eukaryota</taxon>
        <taxon>Fungi</taxon>
        <taxon>Dikarya</taxon>
        <taxon>Ascomycota</taxon>
        <taxon>Pezizomycotina</taxon>
        <taxon>Eurotiomycetes</taxon>
        <taxon>Eurotiomycetidae</taxon>
        <taxon>Onygenales</taxon>
        <taxon>Ajellomycetaceae</taxon>
        <taxon>Paracoccidioides</taxon>
    </lineage>
</organism>
<sequence>MAGKSSHVRIAKIKRGRNGSSEPGRKEANGRLSQQDLRVLSEQRTHKRTGGWSPENGDKSLGGLNNGWHVGLMMVETSATEQIGAKHLAIGALPKSKTHHLGIMEYAAVGGRCGGMPKARNL</sequence>
<dbReference type="Proteomes" id="UP000001628">
    <property type="component" value="Unassembled WGS sequence"/>
</dbReference>
<dbReference type="OMA" id="SEQRTHK"/>
<evidence type="ECO:0000313" key="3">
    <source>
        <dbReference type="Proteomes" id="UP000001628"/>
    </source>
</evidence>
<dbReference type="VEuPathDB" id="FungiDB:PADG_02453"/>
<dbReference type="EMBL" id="KN275959">
    <property type="protein sequence ID" value="EEH46355.2"/>
    <property type="molecule type" value="Genomic_DNA"/>
</dbReference>